<dbReference type="InterPro" id="IPR050922">
    <property type="entry name" value="LytR/CpsA/Psr_CW_biosynth"/>
</dbReference>
<feature type="compositionally biased region" description="Basic and acidic residues" evidence="2">
    <location>
        <begin position="42"/>
        <end position="56"/>
    </location>
</feature>
<evidence type="ECO:0000259" key="4">
    <source>
        <dbReference type="Pfam" id="PF03816"/>
    </source>
</evidence>
<feature type="region of interest" description="Disordered" evidence="2">
    <location>
        <begin position="1"/>
        <end position="170"/>
    </location>
</feature>
<protein>
    <submittedName>
        <fullName evidence="5">LCP family protein</fullName>
    </submittedName>
</protein>
<dbReference type="InterPro" id="IPR004474">
    <property type="entry name" value="LytR_CpsA_psr"/>
</dbReference>
<dbReference type="Pfam" id="PF03816">
    <property type="entry name" value="LytR_cpsA_psr"/>
    <property type="match status" value="1"/>
</dbReference>
<evidence type="ECO:0000313" key="6">
    <source>
        <dbReference type="Proteomes" id="UP001165405"/>
    </source>
</evidence>
<keyword evidence="3" id="KW-0812">Transmembrane</keyword>
<feature type="transmembrane region" description="Helical" evidence="3">
    <location>
        <begin position="178"/>
        <end position="201"/>
    </location>
</feature>
<evidence type="ECO:0000313" key="5">
    <source>
        <dbReference type="EMBL" id="MCF4120109.1"/>
    </source>
</evidence>
<evidence type="ECO:0000256" key="3">
    <source>
        <dbReference type="SAM" id="Phobius"/>
    </source>
</evidence>
<keyword evidence="6" id="KW-1185">Reference proteome</keyword>
<dbReference type="RefSeq" id="WP_236087822.1">
    <property type="nucleotide sequence ID" value="NZ_JAKGSG010000013.1"/>
</dbReference>
<gene>
    <name evidence="5" type="ORF">L1785_03875</name>
</gene>
<dbReference type="Proteomes" id="UP001165405">
    <property type="component" value="Unassembled WGS sequence"/>
</dbReference>
<comment type="caution">
    <text evidence="5">The sequence shown here is derived from an EMBL/GenBank/DDBJ whole genome shotgun (WGS) entry which is preliminary data.</text>
</comment>
<name>A0AA41QAZ1_9MICO</name>
<reference evidence="5" key="1">
    <citation type="submission" date="2022-01" db="EMBL/GenBank/DDBJ databases">
        <title>Antribacter sp. nov., isolated from Guizhou of China.</title>
        <authorList>
            <person name="Chengliang C."/>
            <person name="Ya Z."/>
        </authorList>
    </citation>
    <scope>NUCLEOTIDE SEQUENCE</scope>
    <source>
        <strain evidence="5">KLBMP 9083</strain>
    </source>
</reference>
<dbReference type="EMBL" id="JAKGSG010000013">
    <property type="protein sequence ID" value="MCF4120109.1"/>
    <property type="molecule type" value="Genomic_DNA"/>
</dbReference>
<proteinExistence type="inferred from homology"/>
<dbReference type="PANTHER" id="PTHR33392">
    <property type="entry name" value="POLYISOPRENYL-TEICHOIC ACID--PEPTIDOGLYCAN TEICHOIC ACID TRANSFERASE TAGU"/>
    <property type="match status" value="1"/>
</dbReference>
<accession>A0AA41QAZ1</accession>
<evidence type="ECO:0000256" key="2">
    <source>
        <dbReference type="SAM" id="MobiDB-lite"/>
    </source>
</evidence>
<comment type="similarity">
    <text evidence="1">Belongs to the LytR/CpsA/Psr (LCP) family.</text>
</comment>
<feature type="domain" description="Cell envelope-related transcriptional attenuator" evidence="4">
    <location>
        <begin position="243"/>
        <end position="386"/>
    </location>
</feature>
<feature type="region of interest" description="Disordered" evidence="2">
    <location>
        <begin position="432"/>
        <end position="452"/>
    </location>
</feature>
<keyword evidence="3" id="KW-0472">Membrane</keyword>
<keyword evidence="3" id="KW-1133">Transmembrane helix</keyword>
<dbReference type="PANTHER" id="PTHR33392:SF6">
    <property type="entry name" value="POLYISOPRENYL-TEICHOIC ACID--PEPTIDOGLYCAN TEICHOIC ACID TRANSFERASE TAGU"/>
    <property type="match status" value="1"/>
</dbReference>
<dbReference type="NCBIfam" id="TIGR00350">
    <property type="entry name" value="lytR_cpsA_psr"/>
    <property type="match status" value="1"/>
</dbReference>
<organism evidence="5 6">
    <name type="scientific">Antribacter soli</name>
    <dbReference type="NCBI Taxonomy" id="2910976"/>
    <lineage>
        <taxon>Bacteria</taxon>
        <taxon>Bacillati</taxon>
        <taxon>Actinomycetota</taxon>
        <taxon>Actinomycetes</taxon>
        <taxon>Micrococcales</taxon>
        <taxon>Promicromonosporaceae</taxon>
        <taxon>Antribacter</taxon>
    </lineage>
</organism>
<dbReference type="Gene3D" id="3.40.630.190">
    <property type="entry name" value="LCP protein"/>
    <property type="match status" value="1"/>
</dbReference>
<evidence type="ECO:0000256" key="1">
    <source>
        <dbReference type="ARBA" id="ARBA00006068"/>
    </source>
</evidence>
<feature type="compositionally biased region" description="Pro residues" evidence="2">
    <location>
        <begin position="133"/>
        <end position="142"/>
    </location>
</feature>
<dbReference type="AlphaFoldDB" id="A0AA41QAZ1"/>
<sequence>MTSDQSPSAEQPRRLPPSFTPQPRQGGRPSATDDAIAIGNSGKERPSGGRIGRPDDAVPLAPRVQRQSSREIPITTPRGGNVPEGSPRAIPPRSAPPQSIRPGRGSARTAPAPAHDGATRVGSVPAAQQSPVRQPPARPAPVRPASGRGATSHPGVAAARPAVGRPQGGGLRVRRRRVAGLVALVVVAGLVAWPVGLLIWADGKLQHVDALSGASGTSGTTYLLAGSDARGDGISEDGTTGARTDTIMVLHKPGSGPASLISIPRDTYVEIPGYGGSKLNAAYSYGGAPLLVQTVEGLTGLTVDHYVEVGFGGVQGVVDALGGVELCLDYDVNDYRSELVWTAGCHVADGHTALAFSRMRYSDPTGDIGRAERQRQVISAVSAKAADSSLLYRPADQVALIDAGIGALVVDERTGIVDLGFLALAFKSATGPEGVTGTPPISNPDYRPGDVGSTVQLDPETVGQFWVDVRDGNLEPGSTVGGLPQ</sequence>